<evidence type="ECO:0000313" key="7">
    <source>
        <dbReference type="Proteomes" id="UP000642673"/>
    </source>
</evidence>
<evidence type="ECO:0000256" key="4">
    <source>
        <dbReference type="SAM" id="Phobius"/>
    </source>
</evidence>
<dbReference type="SUPFAM" id="SSF49899">
    <property type="entry name" value="Concanavalin A-like lectins/glucanases"/>
    <property type="match status" value="1"/>
</dbReference>
<feature type="compositionally biased region" description="Polar residues" evidence="3">
    <location>
        <begin position="165"/>
        <end position="194"/>
    </location>
</feature>
<keyword evidence="1" id="KW-0732">Signal</keyword>
<comment type="caution">
    <text evidence="6">The sequence shown here is derived from an EMBL/GenBank/DDBJ whole genome shotgun (WGS) entry which is preliminary data.</text>
</comment>
<reference evidence="7" key="1">
    <citation type="journal article" date="2019" name="Int. J. Syst. Evol. Microbiol.">
        <title>The Global Catalogue of Microorganisms (GCM) 10K type strain sequencing project: providing services to taxonomists for standard genome sequencing and annotation.</title>
        <authorList>
            <consortium name="The Broad Institute Genomics Platform"/>
            <consortium name="The Broad Institute Genome Sequencing Center for Infectious Disease"/>
            <person name="Wu L."/>
            <person name="Ma J."/>
        </authorList>
    </citation>
    <scope>NUCLEOTIDE SEQUENCE [LARGE SCALE GENOMIC DNA]</scope>
    <source>
        <strain evidence="7">JCM 4738</strain>
    </source>
</reference>
<feature type="domain" description="LamG-like jellyroll fold" evidence="5">
    <location>
        <begin position="234"/>
        <end position="377"/>
    </location>
</feature>
<keyword evidence="7" id="KW-1185">Reference proteome</keyword>
<feature type="compositionally biased region" description="Polar residues" evidence="3">
    <location>
        <begin position="1"/>
        <end position="12"/>
    </location>
</feature>
<dbReference type="RefSeq" id="WP_190185934.1">
    <property type="nucleotide sequence ID" value="NZ_BMVP01000009.1"/>
</dbReference>
<sequence length="400" mass="42413">MTDGTNPNSSPQPEQPAPGSGGYGFPPGTPASGGYGFPPGAPGGQPAPGGFGPPPQPGGYGYPQQPDGYGYPQQPQPGPYQQGPYPQGQQAQPPQQPLPIPAQTSQPDWDALADRSAAARRKKRLWLIVGGVSVMALLAAGGTFLLLGGGKDDEAAKGGEDKPSASPTQNQPPTDLTPTVPGDQTTIRDLSGKSNLKMGPDAGVFPIDKRYEVRLKNNANSFAESQQRVVDTSKSFTVVARVWNRVPKGRQIAISQGNEKSFSFELGLDEVNGKPVWIFRVQTGDQGAETTTTTVSGVSAKMERTFSELTATYDAPSKKITLYVNGKKAEEATVASGIFPAPGPLEIGRSRHQDNWTAAWNGAMDSLRIYDVALPQYRIDALKAGKLDPVARPTASWLLY</sequence>
<accession>A0ABQ3F135</accession>
<dbReference type="Pfam" id="PF13385">
    <property type="entry name" value="Laminin_G_3"/>
    <property type="match status" value="1"/>
</dbReference>
<keyword evidence="4" id="KW-0472">Membrane</keyword>
<feature type="transmembrane region" description="Helical" evidence="4">
    <location>
        <begin position="125"/>
        <end position="147"/>
    </location>
</feature>
<keyword evidence="2" id="KW-1015">Disulfide bond</keyword>
<dbReference type="Proteomes" id="UP000642673">
    <property type="component" value="Unassembled WGS sequence"/>
</dbReference>
<name>A0ABQ3F135_9ACTN</name>
<feature type="compositionally biased region" description="Gly residues" evidence="3">
    <location>
        <begin position="19"/>
        <end position="50"/>
    </location>
</feature>
<feature type="compositionally biased region" description="Basic and acidic residues" evidence="3">
    <location>
        <begin position="153"/>
        <end position="163"/>
    </location>
</feature>
<evidence type="ECO:0000256" key="2">
    <source>
        <dbReference type="ARBA" id="ARBA00023157"/>
    </source>
</evidence>
<dbReference type="InterPro" id="IPR013320">
    <property type="entry name" value="ConA-like_dom_sf"/>
</dbReference>
<evidence type="ECO:0000259" key="5">
    <source>
        <dbReference type="SMART" id="SM00560"/>
    </source>
</evidence>
<keyword evidence="4" id="KW-0812">Transmembrane</keyword>
<dbReference type="SMART" id="SM00560">
    <property type="entry name" value="LamGL"/>
    <property type="match status" value="1"/>
</dbReference>
<dbReference type="EMBL" id="BMVP01000009">
    <property type="protein sequence ID" value="GHB69096.1"/>
    <property type="molecule type" value="Genomic_DNA"/>
</dbReference>
<proteinExistence type="predicted"/>
<dbReference type="InterPro" id="IPR006558">
    <property type="entry name" value="LamG-like"/>
</dbReference>
<feature type="compositionally biased region" description="Low complexity" evidence="3">
    <location>
        <begin position="62"/>
        <end position="93"/>
    </location>
</feature>
<protein>
    <recommendedName>
        <fullName evidence="5">LamG-like jellyroll fold domain-containing protein</fullName>
    </recommendedName>
</protein>
<organism evidence="6 7">
    <name type="scientific">Streptomyces cirratus</name>
    <dbReference type="NCBI Taxonomy" id="68187"/>
    <lineage>
        <taxon>Bacteria</taxon>
        <taxon>Bacillati</taxon>
        <taxon>Actinomycetota</taxon>
        <taxon>Actinomycetes</taxon>
        <taxon>Kitasatosporales</taxon>
        <taxon>Streptomycetaceae</taxon>
        <taxon>Streptomyces</taxon>
    </lineage>
</organism>
<evidence type="ECO:0000256" key="1">
    <source>
        <dbReference type="ARBA" id="ARBA00022729"/>
    </source>
</evidence>
<dbReference type="Gene3D" id="2.60.120.200">
    <property type="match status" value="1"/>
</dbReference>
<evidence type="ECO:0000256" key="3">
    <source>
        <dbReference type="SAM" id="MobiDB-lite"/>
    </source>
</evidence>
<evidence type="ECO:0000313" key="6">
    <source>
        <dbReference type="EMBL" id="GHB69096.1"/>
    </source>
</evidence>
<gene>
    <name evidence="6" type="ORF">GCM10010347_44040</name>
</gene>
<feature type="region of interest" description="Disordered" evidence="3">
    <location>
        <begin position="1"/>
        <end position="115"/>
    </location>
</feature>
<feature type="region of interest" description="Disordered" evidence="3">
    <location>
        <begin position="153"/>
        <end position="201"/>
    </location>
</feature>
<keyword evidence="4" id="KW-1133">Transmembrane helix</keyword>